<dbReference type="PANTHER" id="PTHR40552">
    <property type="entry name" value="AT05186P-RELATED"/>
    <property type="match status" value="1"/>
</dbReference>
<dbReference type="Proteomes" id="UP000092444">
    <property type="component" value="Unassembled WGS sequence"/>
</dbReference>
<proteinExistence type="predicted"/>
<dbReference type="PROSITE" id="PS51257">
    <property type="entry name" value="PROKAR_LIPOPROTEIN"/>
    <property type="match status" value="1"/>
</dbReference>
<evidence type="ECO:0000313" key="3">
    <source>
        <dbReference type="EnsemblMetazoa" id="GMOY009277-PA"/>
    </source>
</evidence>
<feature type="chain" id="PRO_5008408068" evidence="2">
    <location>
        <begin position="19"/>
        <end position="348"/>
    </location>
</feature>
<accession>A0A1B0G7I4</accession>
<keyword evidence="4" id="KW-1185">Reference proteome</keyword>
<evidence type="ECO:0000256" key="2">
    <source>
        <dbReference type="SAM" id="SignalP"/>
    </source>
</evidence>
<dbReference type="PANTHER" id="PTHR40552:SF6">
    <property type="entry name" value="FI09606P-RELATED"/>
    <property type="match status" value="1"/>
</dbReference>
<dbReference type="EnsemblMetazoa" id="GMOY009277-RA">
    <property type="protein sequence ID" value="GMOY009277-PA"/>
    <property type="gene ID" value="GMOY009277"/>
</dbReference>
<dbReference type="Pfam" id="PF00379">
    <property type="entry name" value="Chitin_bind_4"/>
    <property type="match status" value="1"/>
</dbReference>
<reference evidence="3" key="1">
    <citation type="submission" date="2020-05" db="UniProtKB">
        <authorList>
            <consortium name="EnsemblMetazoa"/>
        </authorList>
    </citation>
    <scope>IDENTIFICATION</scope>
    <source>
        <strain evidence="3">Yale</strain>
    </source>
</reference>
<sequence>MKLMLVFGVLALAACAIAAPQKDVEVLEYEADNIGIGGYKFSYKLSDGTTRTEEAVVNNAGTDNESLSVRGSVSWVAPDGQTYTVNFGQKYGSHNSFGDAVGMITADFLSRTDGRGFDIAQLRYAICLVAFGAFHIYPETVLNSTIFEEIMKRGLLLCSASQKDNHQLVSPPDVYGPHEQEVLRDLGFNEFKFHVELVNIPYKTLIHIMKRSDGGDMRGTVLVKRIKSALASAVRGHTYYLLCVNESYLMIWLNERVYFIFDVCGRRTTDVTTDEDEGVPMLIGLKTLDNVNHLILNLSGLNEVDPCSIRGLKVIHLVSPSGNIIQRSYGRSPPGKINNLYKKFCFIF</sequence>
<keyword evidence="1" id="KW-0193">Cuticle</keyword>
<name>A0A1B0G7I4_GLOMM</name>
<dbReference type="AlphaFoldDB" id="A0A1B0G7I4"/>
<organism evidence="3 4">
    <name type="scientific">Glossina morsitans morsitans</name>
    <name type="common">Savannah tsetse fly</name>
    <dbReference type="NCBI Taxonomy" id="37546"/>
    <lineage>
        <taxon>Eukaryota</taxon>
        <taxon>Metazoa</taxon>
        <taxon>Ecdysozoa</taxon>
        <taxon>Arthropoda</taxon>
        <taxon>Hexapoda</taxon>
        <taxon>Insecta</taxon>
        <taxon>Pterygota</taxon>
        <taxon>Neoptera</taxon>
        <taxon>Endopterygota</taxon>
        <taxon>Diptera</taxon>
        <taxon>Brachycera</taxon>
        <taxon>Muscomorpha</taxon>
        <taxon>Hippoboscoidea</taxon>
        <taxon>Glossinidae</taxon>
        <taxon>Glossina</taxon>
    </lineage>
</organism>
<dbReference type="EMBL" id="CCAG010022571">
    <property type="status" value="NOT_ANNOTATED_CDS"/>
    <property type="molecule type" value="Genomic_DNA"/>
</dbReference>
<dbReference type="PhylomeDB" id="A0A1B0G7I4"/>
<dbReference type="VEuPathDB" id="VectorBase:GMOY009277"/>
<dbReference type="InterPro" id="IPR000618">
    <property type="entry name" value="Insect_cuticle"/>
</dbReference>
<feature type="signal peptide" evidence="2">
    <location>
        <begin position="1"/>
        <end position="18"/>
    </location>
</feature>
<evidence type="ECO:0000256" key="1">
    <source>
        <dbReference type="PROSITE-ProRule" id="PRU00497"/>
    </source>
</evidence>
<evidence type="ECO:0000313" key="4">
    <source>
        <dbReference type="Proteomes" id="UP000092444"/>
    </source>
</evidence>
<keyword evidence="2" id="KW-0732">Signal</keyword>
<dbReference type="GO" id="GO:0042302">
    <property type="term" value="F:structural constituent of cuticle"/>
    <property type="evidence" value="ECO:0007669"/>
    <property type="project" value="UniProtKB-UniRule"/>
</dbReference>
<dbReference type="STRING" id="37546.A0A1B0G7I4"/>
<protein>
    <submittedName>
        <fullName evidence="3">Uncharacterized protein</fullName>
    </submittedName>
</protein>
<dbReference type="PROSITE" id="PS51155">
    <property type="entry name" value="CHIT_BIND_RR_2"/>
    <property type="match status" value="1"/>
</dbReference>